<proteinExistence type="predicted"/>
<name>A0A364KLX8_TALAM</name>
<sequence length="625" mass="70662">MESSSQSTPVAKPARRYRSTVACDACRQRKDGADCVVTARKPKVTPKARKHASNRSQRSSSRVRGLAVDSDTMTTDPRQPAPRREEDLVHDQNSREEEENGLEIASAALGQSQTTGGVPFYTGEKTGPTSALELCSPGTALQRHLLIPSRARKPIPEEDRKFLLAKGVFALPGNDTCASLLRAYMSHVHPIMPIIEIDQILNHYHDGRLHEYNILLLWCIFFAAVNFIPASVVQKEGYKSRKEMKSVLYSRAKCMYSNGGERDKIALLQASLLLGFWHSELDEHMQPWYWTGIAISLCQVLGLHRNPDGSRYNPNFTEQQRMLWRRLWWSCFFRDRWLGLTYGRPLRINIQDCDTPMPLASDLLYDVAAVPGFLSDAFIPKEMTQLGRYWVMLVDLSKVLGECLMNYQVMKPMPSLDEVEALETKLLRCQLPDKYEKGLTRLATFNCYHVHLHYQALAITFYRPFSSETADTLPSNYPEDWCLRMRLKADAAASQTTGILETLAQNNLLDFAGPMTLHKIEMLMLIMEELQKTYTVASLYRGIFVKAIQQLFPTYRPCTSPSAQAAGVNQENATNPSASLNAEPITGVPFEDSQYGMGVVFNDGLVDALMDHASLFNIWEHWESS</sequence>
<dbReference type="RefSeq" id="XP_040729071.1">
    <property type="nucleotide sequence ID" value="XM_040878159.1"/>
</dbReference>
<dbReference type="InterPro" id="IPR007219">
    <property type="entry name" value="XnlR_reg_dom"/>
</dbReference>
<dbReference type="SMART" id="SM00906">
    <property type="entry name" value="Fungal_trans"/>
    <property type="match status" value="1"/>
</dbReference>
<feature type="region of interest" description="Disordered" evidence="2">
    <location>
        <begin position="32"/>
        <end position="101"/>
    </location>
</feature>
<dbReference type="PANTHER" id="PTHR47425:SF3">
    <property type="entry name" value="ZN(II)2CYS6 TRANSCRIPTION FACTOR (EUROFUNG)"/>
    <property type="match status" value="1"/>
</dbReference>
<evidence type="ECO:0000259" key="3">
    <source>
        <dbReference type="SMART" id="SM00906"/>
    </source>
</evidence>
<dbReference type="GeneID" id="63789783"/>
<dbReference type="AlphaFoldDB" id="A0A364KLX8"/>
<feature type="compositionally biased region" description="Basic residues" evidence="2">
    <location>
        <begin position="40"/>
        <end position="53"/>
    </location>
</feature>
<feature type="compositionally biased region" description="Basic and acidic residues" evidence="2">
    <location>
        <begin position="82"/>
        <end position="95"/>
    </location>
</feature>
<evidence type="ECO:0000256" key="1">
    <source>
        <dbReference type="ARBA" id="ARBA00023242"/>
    </source>
</evidence>
<protein>
    <recommendedName>
        <fullName evidence="3">Xylanolytic transcriptional activator regulatory domain-containing protein</fullName>
    </recommendedName>
</protein>
<dbReference type="InterPro" id="IPR052761">
    <property type="entry name" value="Fungal_Detox/Toxin_TFs"/>
</dbReference>
<dbReference type="PANTHER" id="PTHR47425">
    <property type="entry name" value="FARB-RELATED"/>
    <property type="match status" value="1"/>
</dbReference>
<reference evidence="4 5" key="1">
    <citation type="journal article" date="2017" name="Biotechnol. Biofuels">
        <title>Differential beta-glucosidase expression as a function of carbon source availability in Talaromyces amestolkiae: a genomic and proteomic approach.</title>
        <authorList>
            <person name="de Eugenio L.I."/>
            <person name="Mendez-Liter J.A."/>
            <person name="Nieto-Dominguez M."/>
            <person name="Alonso L."/>
            <person name="Gil-Munoz J."/>
            <person name="Barriuso J."/>
            <person name="Prieto A."/>
            <person name="Martinez M.J."/>
        </authorList>
    </citation>
    <scope>NUCLEOTIDE SEQUENCE [LARGE SCALE GENOMIC DNA]</scope>
    <source>
        <strain evidence="4 5">CIB</strain>
    </source>
</reference>
<feature type="compositionally biased region" description="Low complexity" evidence="2">
    <location>
        <begin position="54"/>
        <end position="64"/>
    </location>
</feature>
<comment type="caution">
    <text evidence="4">The sequence shown here is derived from an EMBL/GenBank/DDBJ whole genome shotgun (WGS) entry which is preliminary data.</text>
</comment>
<dbReference type="Pfam" id="PF04082">
    <property type="entry name" value="Fungal_trans"/>
    <property type="match status" value="1"/>
</dbReference>
<dbReference type="CDD" id="cd12148">
    <property type="entry name" value="fungal_TF_MHR"/>
    <property type="match status" value="1"/>
</dbReference>
<evidence type="ECO:0000313" key="5">
    <source>
        <dbReference type="Proteomes" id="UP000249363"/>
    </source>
</evidence>
<dbReference type="GO" id="GO:0003677">
    <property type="term" value="F:DNA binding"/>
    <property type="evidence" value="ECO:0007669"/>
    <property type="project" value="InterPro"/>
</dbReference>
<keyword evidence="5" id="KW-1185">Reference proteome</keyword>
<dbReference type="GO" id="GO:0006351">
    <property type="term" value="P:DNA-templated transcription"/>
    <property type="evidence" value="ECO:0007669"/>
    <property type="project" value="InterPro"/>
</dbReference>
<dbReference type="GO" id="GO:0008270">
    <property type="term" value="F:zinc ion binding"/>
    <property type="evidence" value="ECO:0007669"/>
    <property type="project" value="InterPro"/>
</dbReference>
<keyword evidence="1" id="KW-0539">Nucleus</keyword>
<feature type="domain" description="Xylanolytic transcriptional activator regulatory" evidence="3">
    <location>
        <begin position="287"/>
        <end position="364"/>
    </location>
</feature>
<dbReference type="OrthoDB" id="4161332at2759"/>
<gene>
    <name evidence="4" type="ORF">BHQ10_000566</name>
</gene>
<evidence type="ECO:0000256" key="2">
    <source>
        <dbReference type="SAM" id="MobiDB-lite"/>
    </source>
</evidence>
<dbReference type="EMBL" id="MIKG01000001">
    <property type="protein sequence ID" value="RAO64554.1"/>
    <property type="molecule type" value="Genomic_DNA"/>
</dbReference>
<dbReference type="STRING" id="1196081.A0A364KLX8"/>
<feature type="region of interest" description="Disordered" evidence="2">
    <location>
        <begin position="1"/>
        <end position="20"/>
    </location>
</feature>
<organism evidence="4 5">
    <name type="scientific">Talaromyces amestolkiae</name>
    <dbReference type="NCBI Taxonomy" id="1196081"/>
    <lineage>
        <taxon>Eukaryota</taxon>
        <taxon>Fungi</taxon>
        <taxon>Dikarya</taxon>
        <taxon>Ascomycota</taxon>
        <taxon>Pezizomycotina</taxon>
        <taxon>Eurotiomycetes</taxon>
        <taxon>Eurotiomycetidae</taxon>
        <taxon>Eurotiales</taxon>
        <taxon>Trichocomaceae</taxon>
        <taxon>Talaromyces</taxon>
        <taxon>Talaromyces sect. Talaromyces</taxon>
    </lineage>
</organism>
<evidence type="ECO:0000313" key="4">
    <source>
        <dbReference type="EMBL" id="RAO64554.1"/>
    </source>
</evidence>
<dbReference type="Proteomes" id="UP000249363">
    <property type="component" value="Unassembled WGS sequence"/>
</dbReference>
<accession>A0A364KLX8</accession>